<dbReference type="EMBL" id="JAJJVO010000081">
    <property type="protein sequence ID" value="MCC9273705.1"/>
    <property type="molecule type" value="Genomic_DNA"/>
</dbReference>
<evidence type="ECO:0000313" key="1">
    <source>
        <dbReference type="EMBL" id="MCC9273705.1"/>
    </source>
</evidence>
<evidence type="ECO:0000313" key="2">
    <source>
        <dbReference type="Proteomes" id="UP000813384"/>
    </source>
</evidence>
<organism evidence="1 2">
    <name type="scientific">Enterococcus aquimarinus</name>
    <dbReference type="NCBI Taxonomy" id="328396"/>
    <lineage>
        <taxon>Bacteria</taxon>
        <taxon>Bacillati</taxon>
        <taxon>Bacillota</taxon>
        <taxon>Bacilli</taxon>
        <taxon>Lactobacillales</taxon>
        <taxon>Enterococcaceae</taxon>
        <taxon>Enterococcus</taxon>
    </lineage>
</organism>
<reference evidence="1" key="1">
    <citation type="journal article" date="2021" name="PeerJ">
        <title>Extensive microbial diversity within the chicken gut microbiome revealed by metagenomics and culture.</title>
        <authorList>
            <person name="Gilroy R."/>
            <person name="Ravi A."/>
            <person name="Getino M."/>
            <person name="Pursley I."/>
            <person name="Horton D.L."/>
            <person name="Alikhan N.F."/>
            <person name="Baker D."/>
            <person name="Gharbi K."/>
            <person name="Hall N."/>
            <person name="Watson M."/>
            <person name="Adriaenssens E.M."/>
            <person name="Foster-Nyarko E."/>
            <person name="Jarju S."/>
            <person name="Secka A."/>
            <person name="Antonio M."/>
            <person name="Oren A."/>
            <person name="Chaudhuri R.R."/>
            <person name="La Ragione R."/>
            <person name="Hildebrand F."/>
            <person name="Pallen M.J."/>
        </authorList>
    </citation>
    <scope>NUCLEOTIDE SEQUENCE</scope>
    <source>
        <strain evidence="1">150</strain>
    </source>
</reference>
<feature type="non-terminal residue" evidence="1">
    <location>
        <position position="77"/>
    </location>
</feature>
<dbReference type="AlphaFoldDB" id="A0A9E4DSC5"/>
<name>A0A9E4DSC5_9ENTE</name>
<proteinExistence type="predicted"/>
<accession>A0A9E4DSC5</accession>
<protein>
    <submittedName>
        <fullName evidence="1">Uncharacterized protein</fullName>
    </submittedName>
</protein>
<dbReference type="Proteomes" id="UP000813384">
    <property type="component" value="Unassembled WGS sequence"/>
</dbReference>
<reference evidence="1" key="2">
    <citation type="submission" date="2021-11" db="EMBL/GenBank/DDBJ databases">
        <authorList>
            <person name="Gilroy R."/>
        </authorList>
    </citation>
    <scope>NUCLEOTIDE SEQUENCE</scope>
    <source>
        <strain evidence="1">150</strain>
    </source>
</reference>
<comment type="caution">
    <text evidence="1">The sequence shown here is derived from an EMBL/GenBank/DDBJ whole genome shotgun (WGS) entry which is preliminary data.</text>
</comment>
<gene>
    <name evidence="1" type="ORF">K8V42_05380</name>
</gene>
<sequence length="77" mass="8822">MLCIGISNANKCSLLNKAMGNDNSWMKDEIKAKEVNRLSMSLGVHYESDYQKNKRLVVDLRKQGLSVLEIMFQVNYP</sequence>